<dbReference type="Gene3D" id="3.40.50.10860">
    <property type="entry name" value="Leucine Dehydrogenase, chain A, domain 1"/>
    <property type="match status" value="1"/>
</dbReference>
<dbReference type="Pfam" id="PF18317">
    <property type="entry name" value="SDH_C"/>
    <property type="match status" value="1"/>
</dbReference>
<gene>
    <name evidence="6 10" type="primary">aroE</name>
    <name evidence="10" type="ORF">D5R95_03240</name>
</gene>
<sequence length="276" mass="29855">MKTVFGVFGDPVKHSMSPKMHNAAFKDLGLQNEYHAFRVKPNDLLTAVKGAEVMGFGGINLTVPHKEGLMEHINIDPIAKRIGAINTIDFKNGIYGYNTDGIGALNSLKDENIAVKGSTVVIVGAGGAARAISFQLAEEGASIRIVNRNKDRAVSLGNDLKDYADDVTIYELSSLKSALKNADILINTTTVGMVPNLNETIATQNILRSDLTVFDIVYNPVETKLLKEAKKAGAKTISGVMMLVYQGAEAFRIWTGTKPPIQVMKKAVMEELNSCD</sequence>
<comment type="caution">
    <text evidence="6">Lacks conserved residue(s) required for the propagation of feature annotation.</text>
</comment>
<organism evidence="10 11">
    <name type="scientific">Methanosalsum natronophilum</name>
    <dbReference type="NCBI Taxonomy" id="768733"/>
    <lineage>
        <taxon>Archaea</taxon>
        <taxon>Methanobacteriati</taxon>
        <taxon>Methanobacteriota</taxon>
        <taxon>Stenosarchaea group</taxon>
        <taxon>Methanomicrobia</taxon>
        <taxon>Methanosarcinales</taxon>
        <taxon>Methanosarcinaceae</taxon>
        <taxon>Methanosalsum</taxon>
    </lineage>
</organism>
<dbReference type="FunFam" id="3.40.50.720:FF:000086">
    <property type="entry name" value="Quinate/shikimate dehydrogenase"/>
    <property type="match status" value="1"/>
</dbReference>
<feature type="binding site" evidence="6">
    <location>
        <position position="239"/>
    </location>
    <ligand>
        <name>NADP(+)</name>
        <dbReference type="ChEBI" id="CHEBI:58349"/>
    </ligand>
</feature>
<comment type="caution">
    <text evidence="10">The sequence shown here is derived from an EMBL/GenBank/DDBJ whole genome shotgun (WGS) entry which is preliminary data.</text>
</comment>
<evidence type="ECO:0000313" key="11">
    <source>
        <dbReference type="Proteomes" id="UP000284763"/>
    </source>
</evidence>
<dbReference type="SUPFAM" id="SSF53223">
    <property type="entry name" value="Aminoacid dehydrogenase-like, N-terminal domain"/>
    <property type="match status" value="1"/>
</dbReference>
<dbReference type="GO" id="GO:0004764">
    <property type="term" value="F:shikimate 3-dehydrogenase (NADP+) activity"/>
    <property type="evidence" value="ECO:0007669"/>
    <property type="project" value="UniProtKB-UniRule"/>
</dbReference>
<protein>
    <recommendedName>
        <fullName evidence="1 6">Shikimate dehydrogenase (NADP(+))</fullName>
        <shortName evidence="6">SDH</shortName>
        <ecNumber evidence="1 6">1.1.1.25</ecNumber>
    </recommendedName>
</protein>
<comment type="subunit">
    <text evidence="6">Homodimer.</text>
</comment>
<feature type="binding site" evidence="6">
    <location>
        <position position="218"/>
    </location>
    <ligand>
        <name>shikimate</name>
        <dbReference type="ChEBI" id="CHEBI:36208"/>
    </ligand>
</feature>
<dbReference type="NCBIfam" id="NF001319">
    <property type="entry name" value="PRK00258.3-3"/>
    <property type="match status" value="1"/>
</dbReference>
<feature type="binding site" evidence="6">
    <location>
        <position position="62"/>
    </location>
    <ligand>
        <name>shikimate</name>
        <dbReference type="ChEBI" id="CHEBI:36208"/>
    </ligand>
</feature>
<dbReference type="HAMAP" id="MF_00222">
    <property type="entry name" value="Shikimate_DH_AroE"/>
    <property type="match status" value="1"/>
</dbReference>
<dbReference type="Pfam" id="PF01488">
    <property type="entry name" value="Shikimate_DH"/>
    <property type="match status" value="1"/>
</dbReference>
<name>A0A3R7X7B1_9EURY</name>
<dbReference type="PANTHER" id="PTHR21089:SF1">
    <property type="entry name" value="BIFUNCTIONAL 3-DEHYDROQUINATE DEHYDRATASE_SHIKIMATE DEHYDROGENASE, CHLOROPLASTIC"/>
    <property type="match status" value="1"/>
</dbReference>
<feature type="domain" description="Quinate/shikimate 5-dehydrogenase/glutamyl-tRNA reductase" evidence="7">
    <location>
        <begin position="114"/>
        <end position="194"/>
    </location>
</feature>
<reference evidence="10 11" key="1">
    <citation type="submission" date="2018-08" db="EMBL/GenBank/DDBJ databases">
        <title>The metabolism and importance of syntrophic acetate oxidation coupled to methane or sulfide production in haloalkaline environments.</title>
        <authorList>
            <person name="Timmers P.H.A."/>
            <person name="Vavourakis C.D."/>
            <person name="Sorokin D.Y."/>
            <person name="Sinninghe Damste J.S."/>
            <person name="Muyzer G."/>
            <person name="Stams A.J.M."/>
            <person name="Plugge C.M."/>
        </authorList>
    </citation>
    <scope>NUCLEOTIDE SEQUENCE [LARGE SCALE GENOMIC DNA]</scope>
    <source>
        <strain evidence="10">MSAO_Arc3</strain>
    </source>
</reference>
<dbReference type="AlphaFoldDB" id="A0A3R7X7B1"/>
<comment type="function">
    <text evidence="6">Involved in the biosynthesis of the chorismate, which leads to the biosynthesis of aromatic amino acids. Catalyzes the reversible NADPH linked reduction of 3-dehydroshikimate (DHSA) to yield shikimate (SA).</text>
</comment>
<proteinExistence type="inferred from homology"/>
<dbReference type="EC" id="1.1.1.25" evidence="1 6"/>
<dbReference type="InterPro" id="IPR022893">
    <property type="entry name" value="Shikimate_DH_fam"/>
</dbReference>
<dbReference type="Gene3D" id="3.40.50.720">
    <property type="entry name" value="NAD(P)-binding Rossmann-like Domain"/>
    <property type="match status" value="1"/>
</dbReference>
<dbReference type="CDD" id="cd01065">
    <property type="entry name" value="NAD_bind_Shikimate_DH"/>
    <property type="match status" value="1"/>
</dbReference>
<evidence type="ECO:0000256" key="1">
    <source>
        <dbReference type="ARBA" id="ARBA00012962"/>
    </source>
</evidence>
<evidence type="ECO:0000259" key="7">
    <source>
        <dbReference type="Pfam" id="PF01488"/>
    </source>
</evidence>
<feature type="active site" description="Proton acceptor" evidence="6">
    <location>
        <position position="66"/>
    </location>
</feature>
<dbReference type="InterPro" id="IPR013708">
    <property type="entry name" value="Shikimate_DH-bd_N"/>
</dbReference>
<dbReference type="EMBL" id="QZAB01000221">
    <property type="protein sequence ID" value="RQD87863.1"/>
    <property type="molecule type" value="Genomic_DNA"/>
</dbReference>
<evidence type="ECO:0000256" key="4">
    <source>
        <dbReference type="ARBA" id="ARBA00023002"/>
    </source>
</evidence>
<feature type="binding site" evidence="6">
    <location>
        <begin position="124"/>
        <end position="128"/>
    </location>
    <ligand>
        <name>NADP(+)</name>
        <dbReference type="ChEBI" id="CHEBI:58349"/>
    </ligand>
</feature>
<dbReference type="Proteomes" id="UP000284763">
    <property type="component" value="Unassembled WGS sequence"/>
</dbReference>
<comment type="similarity">
    <text evidence="6">Belongs to the shikimate dehydrogenase family.</text>
</comment>
<evidence type="ECO:0000256" key="6">
    <source>
        <dbReference type="HAMAP-Rule" id="MF_00222"/>
    </source>
</evidence>
<dbReference type="InterPro" id="IPR041121">
    <property type="entry name" value="SDH_C"/>
</dbReference>
<keyword evidence="2 6" id="KW-0028">Amino-acid biosynthesis</keyword>
<feature type="binding site" evidence="6">
    <location>
        <begin position="15"/>
        <end position="17"/>
    </location>
    <ligand>
        <name>shikimate</name>
        <dbReference type="ChEBI" id="CHEBI:36208"/>
    </ligand>
</feature>
<dbReference type="PANTHER" id="PTHR21089">
    <property type="entry name" value="SHIKIMATE DEHYDROGENASE"/>
    <property type="match status" value="1"/>
</dbReference>
<dbReference type="InterPro" id="IPR036291">
    <property type="entry name" value="NAD(P)-bd_dom_sf"/>
</dbReference>
<dbReference type="InterPro" id="IPR006151">
    <property type="entry name" value="Shikm_DH/Glu-tRNA_Rdtase"/>
</dbReference>
<dbReference type="GO" id="GO:0009073">
    <property type="term" value="P:aromatic amino acid family biosynthetic process"/>
    <property type="evidence" value="ECO:0007669"/>
    <property type="project" value="UniProtKB-KW"/>
</dbReference>
<feature type="domain" description="Shikimate dehydrogenase substrate binding N-terminal" evidence="8">
    <location>
        <begin position="7"/>
        <end position="88"/>
    </location>
</feature>
<dbReference type="GO" id="GO:0009423">
    <property type="term" value="P:chorismate biosynthetic process"/>
    <property type="evidence" value="ECO:0007669"/>
    <property type="project" value="UniProtKB-UniRule"/>
</dbReference>
<dbReference type="Pfam" id="PF08501">
    <property type="entry name" value="Shikimate_dh_N"/>
    <property type="match status" value="1"/>
</dbReference>
<dbReference type="RefSeq" id="WP_259133816.1">
    <property type="nucleotide sequence ID" value="NZ_JANUCS010000003.1"/>
</dbReference>
<dbReference type="InterPro" id="IPR011342">
    <property type="entry name" value="Shikimate_DH"/>
</dbReference>
<feature type="binding site" evidence="6">
    <location>
        <position position="86"/>
    </location>
    <ligand>
        <name>shikimate</name>
        <dbReference type="ChEBI" id="CHEBI:36208"/>
    </ligand>
</feature>
<dbReference type="InterPro" id="IPR046346">
    <property type="entry name" value="Aminoacid_DH-like_N_sf"/>
</dbReference>
<dbReference type="UniPathway" id="UPA00053">
    <property type="reaction ID" value="UER00087"/>
</dbReference>
<dbReference type="GO" id="GO:0050661">
    <property type="term" value="F:NADP binding"/>
    <property type="evidence" value="ECO:0007669"/>
    <property type="project" value="InterPro"/>
</dbReference>
<dbReference type="NCBIfam" id="TIGR00507">
    <property type="entry name" value="aroE"/>
    <property type="match status" value="1"/>
</dbReference>
<feature type="binding site" evidence="6">
    <location>
        <position position="216"/>
    </location>
    <ligand>
        <name>NADP(+)</name>
        <dbReference type="ChEBI" id="CHEBI:58349"/>
    </ligand>
</feature>
<keyword evidence="4 6" id="KW-0560">Oxidoreductase</keyword>
<dbReference type="GO" id="GO:0019632">
    <property type="term" value="P:shikimate metabolic process"/>
    <property type="evidence" value="ECO:0007669"/>
    <property type="project" value="InterPro"/>
</dbReference>
<comment type="catalytic activity">
    <reaction evidence="6">
        <text>shikimate + NADP(+) = 3-dehydroshikimate + NADPH + H(+)</text>
        <dbReference type="Rhea" id="RHEA:17737"/>
        <dbReference type="ChEBI" id="CHEBI:15378"/>
        <dbReference type="ChEBI" id="CHEBI:16630"/>
        <dbReference type="ChEBI" id="CHEBI:36208"/>
        <dbReference type="ChEBI" id="CHEBI:57783"/>
        <dbReference type="ChEBI" id="CHEBI:58349"/>
        <dbReference type="EC" id="1.1.1.25"/>
    </reaction>
</comment>
<evidence type="ECO:0000313" key="10">
    <source>
        <dbReference type="EMBL" id="RQD87863.1"/>
    </source>
</evidence>
<dbReference type="SUPFAM" id="SSF51735">
    <property type="entry name" value="NAD(P)-binding Rossmann-fold domains"/>
    <property type="match status" value="1"/>
</dbReference>
<feature type="domain" description="SDH C-terminal" evidence="9">
    <location>
        <begin position="242"/>
        <end position="269"/>
    </location>
</feature>
<evidence type="ECO:0000256" key="3">
    <source>
        <dbReference type="ARBA" id="ARBA00022857"/>
    </source>
</evidence>
<evidence type="ECO:0000256" key="5">
    <source>
        <dbReference type="ARBA" id="ARBA00023141"/>
    </source>
</evidence>
<keyword evidence="3 6" id="KW-0521">NADP</keyword>
<comment type="pathway">
    <text evidence="6">Metabolic intermediate biosynthesis; chorismate biosynthesis; chorismate from D-erythrose 4-phosphate and phosphoenolpyruvate: step 4/7.</text>
</comment>
<feature type="binding site" evidence="6">
    <location>
        <position position="246"/>
    </location>
    <ligand>
        <name>shikimate</name>
        <dbReference type="ChEBI" id="CHEBI:36208"/>
    </ligand>
</feature>
<evidence type="ECO:0000259" key="9">
    <source>
        <dbReference type="Pfam" id="PF18317"/>
    </source>
</evidence>
<keyword evidence="5 6" id="KW-0057">Aromatic amino acid biosynthesis</keyword>
<feature type="binding site" evidence="6">
    <location>
        <position position="100"/>
    </location>
    <ligand>
        <name>shikimate</name>
        <dbReference type="ChEBI" id="CHEBI:36208"/>
    </ligand>
</feature>
<evidence type="ECO:0000259" key="8">
    <source>
        <dbReference type="Pfam" id="PF08501"/>
    </source>
</evidence>
<accession>A0A3R7X7B1</accession>
<dbReference type="GO" id="GO:0008652">
    <property type="term" value="P:amino acid biosynthetic process"/>
    <property type="evidence" value="ECO:0007669"/>
    <property type="project" value="UniProtKB-KW"/>
</dbReference>
<evidence type="ECO:0000256" key="2">
    <source>
        <dbReference type="ARBA" id="ARBA00022605"/>
    </source>
</evidence>